<accession>A0A0B6YAM2</accession>
<protein>
    <submittedName>
        <fullName evidence="1">Uncharacterized protein</fullName>
    </submittedName>
</protein>
<reference evidence="1" key="1">
    <citation type="submission" date="2014-12" db="EMBL/GenBank/DDBJ databases">
        <title>Insight into the proteome of Arion vulgaris.</title>
        <authorList>
            <person name="Aradska J."/>
            <person name="Bulat T."/>
            <person name="Smidak R."/>
            <person name="Sarate P."/>
            <person name="Gangsoo J."/>
            <person name="Sialana F."/>
            <person name="Bilban M."/>
            <person name="Lubec G."/>
        </authorList>
    </citation>
    <scope>NUCLEOTIDE SEQUENCE</scope>
    <source>
        <tissue evidence="1">Skin</tissue>
    </source>
</reference>
<organism evidence="1">
    <name type="scientific">Arion vulgaris</name>
    <dbReference type="NCBI Taxonomy" id="1028688"/>
    <lineage>
        <taxon>Eukaryota</taxon>
        <taxon>Metazoa</taxon>
        <taxon>Spiralia</taxon>
        <taxon>Lophotrochozoa</taxon>
        <taxon>Mollusca</taxon>
        <taxon>Gastropoda</taxon>
        <taxon>Heterobranchia</taxon>
        <taxon>Euthyneura</taxon>
        <taxon>Panpulmonata</taxon>
        <taxon>Eupulmonata</taxon>
        <taxon>Stylommatophora</taxon>
        <taxon>Helicina</taxon>
        <taxon>Arionoidea</taxon>
        <taxon>Arionidae</taxon>
        <taxon>Arion</taxon>
    </lineage>
</organism>
<dbReference type="EMBL" id="HACG01005996">
    <property type="protein sequence ID" value="CEK52861.1"/>
    <property type="molecule type" value="Transcribed_RNA"/>
</dbReference>
<name>A0A0B6YAM2_9EUPU</name>
<sequence length="49" mass="5727">MNDTCINNLFYNSSFIIKYVQGQHTLYNTQIYDSSIRATHTHQTTEGWA</sequence>
<evidence type="ECO:0000313" key="1">
    <source>
        <dbReference type="EMBL" id="CEK52861.1"/>
    </source>
</evidence>
<gene>
    <name evidence="1" type="primary">ORF18276</name>
</gene>
<proteinExistence type="predicted"/>
<dbReference type="AlphaFoldDB" id="A0A0B6YAM2"/>